<protein>
    <recommendedName>
        <fullName evidence="4">Putative glucose-6-phosphate 1-epimerase</fullName>
        <ecNumber evidence="4">5.1.3.15</ecNumber>
    </recommendedName>
</protein>
<feature type="active site" evidence="5">
    <location>
        <position position="158"/>
    </location>
</feature>
<evidence type="ECO:0000256" key="4">
    <source>
        <dbReference type="PIRNR" id="PIRNR016020"/>
    </source>
</evidence>
<name>A0A2A5JN48_PSEO7</name>
<accession>A0A2A5JN48</accession>
<evidence type="ECO:0000256" key="3">
    <source>
        <dbReference type="ARBA" id="ARBA00023235"/>
    </source>
</evidence>
<dbReference type="GO" id="GO:0047938">
    <property type="term" value="F:glucose-6-phosphate 1-epimerase activity"/>
    <property type="evidence" value="ECO:0007669"/>
    <property type="project" value="UniProtKB-UniRule"/>
</dbReference>
<dbReference type="InterPro" id="IPR008183">
    <property type="entry name" value="Aldose_1/G6P_1-epimerase"/>
</dbReference>
<comment type="catalytic activity">
    <reaction evidence="1">
        <text>alpha-D-glucose 6-phosphate = beta-D-glucose 6-phosphate</text>
        <dbReference type="Rhea" id="RHEA:16249"/>
        <dbReference type="ChEBI" id="CHEBI:58225"/>
        <dbReference type="ChEBI" id="CHEBI:58247"/>
        <dbReference type="EC" id="5.1.3.15"/>
    </reaction>
</comment>
<dbReference type="Gene3D" id="2.70.98.10">
    <property type="match status" value="1"/>
</dbReference>
<dbReference type="InterPro" id="IPR025532">
    <property type="entry name" value="G6P_1-epimerase"/>
</dbReference>
<dbReference type="PANTHER" id="PTHR11122">
    <property type="entry name" value="APOSPORY-ASSOCIATED PROTEIN C-RELATED"/>
    <property type="match status" value="1"/>
</dbReference>
<organism evidence="6 7">
    <name type="scientific">Pseudoalteromonas piscicida</name>
    <dbReference type="NCBI Taxonomy" id="43662"/>
    <lineage>
        <taxon>Bacteria</taxon>
        <taxon>Pseudomonadati</taxon>
        <taxon>Pseudomonadota</taxon>
        <taxon>Gammaproteobacteria</taxon>
        <taxon>Alteromonadales</taxon>
        <taxon>Pseudoalteromonadaceae</taxon>
        <taxon>Pseudoalteromonas</taxon>
    </lineage>
</organism>
<dbReference type="CDD" id="cd09020">
    <property type="entry name" value="D-hex-6-P-epi_like"/>
    <property type="match status" value="1"/>
</dbReference>
<dbReference type="PIRSF" id="PIRSF016020">
    <property type="entry name" value="PHexose_mutarotase"/>
    <property type="match status" value="1"/>
</dbReference>
<evidence type="ECO:0000256" key="1">
    <source>
        <dbReference type="ARBA" id="ARBA00001096"/>
    </source>
</evidence>
<dbReference type="EC" id="5.1.3.15" evidence="4"/>
<dbReference type="AlphaFoldDB" id="A0A2A5JN48"/>
<dbReference type="RefSeq" id="WP_099643071.1">
    <property type="nucleotide sequence ID" value="NZ_NKHF01000076.1"/>
</dbReference>
<keyword evidence="7" id="KW-1185">Reference proteome</keyword>
<comment type="similarity">
    <text evidence="2 4">Belongs to the glucose-6-phosphate 1-epimerase family.</text>
</comment>
<keyword evidence="3 4" id="KW-0413">Isomerase</keyword>
<dbReference type="Proteomes" id="UP000228621">
    <property type="component" value="Unassembled WGS sequence"/>
</dbReference>
<dbReference type="SUPFAM" id="SSF74650">
    <property type="entry name" value="Galactose mutarotase-like"/>
    <property type="match status" value="1"/>
</dbReference>
<evidence type="ECO:0000313" key="6">
    <source>
        <dbReference type="EMBL" id="PCK30681.1"/>
    </source>
</evidence>
<dbReference type="GO" id="GO:0005975">
    <property type="term" value="P:carbohydrate metabolic process"/>
    <property type="evidence" value="ECO:0007669"/>
    <property type="project" value="InterPro"/>
</dbReference>
<gene>
    <name evidence="6" type="ORF">CEX98_16150</name>
</gene>
<feature type="active site" evidence="5">
    <location>
        <position position="257"/>
    </location>
</feature>
<dbReference type="OrthoDB" id="9790727at2"/>
<comment type="caution">
    <text evidence="6">The sequence shown here is derived from an EMBL/GenBank/DDBJ whole genome shotgun (WGS) entry which is preliminary data.</text>
</comment>
<dbReference type="InterPro" id="IPR011013">
    <property type="entry name" value="Gal_mutarotase_sf_dom"/>
</dbReference>
<reference evidence="7" key="1">
    <citation type="journal article" date="2019" name="Genome Announc.">
        <title>Draft Genome Sequence of Pseudoalteromonas piscicida Strain 36Y ROTHPW, an Hypersaline Seawater Isolate from the South Coast of Sonora, Mexico.</title>
        <authorList>
            <person name="Sanchez-Diaz R."/>
            <person name="Molina-Garza Z.J."/>
            <person name="Cruz-Suarez L.E."/>
            <person name="Selvin J."/>
            <person name="Kiran G.S."/>
            <person name="Ibarra-Gamez J.C."/>
            <person name="Gomez-Gil B."/>
            <person name="Galaviz-Silva L."/>
        </authorList>
    </citation>
    <scope>NUCLEOTIDE SEQUENCE [LARGE SCALE GENOMIC DNA]</scope>
    <source>
        <strain evidence="7">36Y_RITHPW</strain>
    </source>
</reference>
<evidence type="ECO:0000256" key="5">
    <source>
        <dbReference type="PIRSR" id="PIRSR016020-1"/>
    </source>
</evidence>
<dbReference type="EMBL" id="NKHF01000076">
    <property type="protein sequence ID" value="PCK30681.1"/>
    <property type="molecule type" value="Genomic_DNA"/>
</dbReference>
<dbReference type="Pfam" id="PF01263">
    <property type="entry name" value="Aldose_epim"/>
    <property type="match status" value="1"/>
</dbReference>
<proteinExistence type="inferred from homology"/>
<evidence type="ECO:0000256" key="2">
    <source>
        <dbReference type="ARBA" id="ARBA00005866"/>
    </source>
</evidence>
<evidence type="ECO:0000313" key="7">
    <source>
        <dbReference type="Proteomes" id="UP000228621"/>
    </source>
</evidence>
<dbReference type="InterPro" id="IPR014718">
    <property type="entry name" value="GH-type_carb-bd"/>
</dbReference>
<dbReference type="PANTHER" id="PTHR11122:SF13">
    <property type="entry name" value="GLUCOSE-6-PHOSPHATE 1-EPIMERASE"/>
    <property type="match status" value="1"/>
</dbReference>
<dbReference type="GO" id="GO:0030246">
    <property type="term" value="F:carbohydrate binding"/>
    <property type="evidence" value="ECO:0007669"/>
    <property type="project" value="UniProtKB-UniRule"/>
</dbReference>
<sequence length="283" mass="31759">MELSPSVSIERTESGLEYIWVDSAFCQAKIFLQGAQLTEFTPTGKGNLIWVSEAEDYLEGKPVRGGIPICWPWFGVHSKADWPIHGVARKLLWRADSVEEKSNEITVKLTLPMTLVEEQYWPYKSTLAVEFVLSDQLAVRLTNTNTGDESFTLTQALHTYFPTPEVSNTTVDGLQGAKYIEFGEGPFDQNEVVGFARETDMVYTQTGPVQTINTPAGIIEVKRESSTSCVLWNPWIEKSQRLSNFNDDEYHNMLCLEAANVMDDAVQLAPGESHTLGTVIRWL</sequence>